<organism evidence="1 2">
    <name type="scientific">Rotaria magnacalcarata</name>
    <dbReference type="NCBI Taxonomy" id="392030"/>
    <lineage>
        <taxon>Eukaryota</taxon>
        <taxon>Metazoa</taxon>
        <taxon>Spiralia</taxon>
        <taxon>Gnathifera</taxon>
        <taxon>Rotifera</taxon>
        <taxon>Eurotatoria</taxon>
        <taxon>Bdelloidea</taxon>
        <taxon>Philodinida</taxon>
        <taxon>Philodinidae</taxon>
        <taxon>Rotaria</taxon>
    </lineage>
</organism>
<reference evidence="1" key="1">
    <citation type="submission" date="2021-02" db="EMBL/GenBank/DDBJ databases">
        <authorList>
            <person name="Nowell W R."/>
        </authorList>
    </citation>
    <scope>NUCLEOTIDE SEQUENCE</scope>
</reference>
<dbReference type="EMBL" id="CAJOBJ010085141">
    <property type="protein sequence ID" value="CAF4517416.1"/>
    <property type="molecule type" value="Genomic_DNA"/>
</dbReference>
<evidence type="ECO:0000313" key="2">
    <source>
        <dbReference type="Proteomes" id="UP000681720"/>
    </source>
</evidence>
<feature type="non-terminal residue" evidence="1">
    <location>
        <position position="1"/>
    </location>
</feature>
<dbReference type="InterPro" id="IPR014721">
    <property type="entry name" value="Ribsml_uS5_D2-typ_fold_subgr"/>
</dbReference>
<dbReference type="Gene3D" id="3.30.230.10">
    <property type="match status" value="1"/>
</dbReference>
<comment type="caution">
    <text evidence="1">The sequence shown here is derived from an EMBL/GenBank/DDBJ whole genome shotgun (WGS) entry which is preliminary data.</text>
</comment>
<proteinExistence type="predicted"/>
<sequence length="123" mass="13727">YGLPVGTMRGKLVFDPSGISITSTRSSNPSTCVYFAVLTAIQTVCIPADVFDKKERTDGYHNIDSFVVQFREPADELRIHIKPASDRNSIKVTCNDLRLPVDTRNLVYRAADAYLTRDACQAR</sequence>
<name>A0A8S2XT99_9BILA</name>
<dbReference type="AlphaFoldDB" id="A0A8S2XT99"/>
<protein>
    <submittedName>
        <fullName evidence="1">Uncharacterized protein</fullName>
    </submittedName>
</protein>
<dbReference type="Proteomes" id="UP000681720">
    <property type="component" value="Unassembled WGS sequence"/>
</dbReference>
<gene>
    <name evidence="1" type="ORF">GIL414_LOCUS35455</name>
</gene>
<evidence type="ECO:0000313" key="1">
    <source>
        <dbReference type="EMBL" id="CAF4517416.1"/>
    </source>
</evidence>
<accession>A0A8S2XT99</accession>